<feature type="coiled-coil region" evidence="1">
    <location>
        <begin position="21"/>
        <end position="48"/>
    </location>
</feature>
<reference evidence="3" key="1">
    <citation type="submission" date="2020-05" db="EMBL/GenBank/DDBJ databases">
        <authorList>
            <person name="Chiriac C."/>
            <person name="Salcher M."/>
            <person name="Ghai R."/>
            <person name="Kavagutti S V."/>
        </authorList>
    </citation>
    <scope>NUCLEOTIDE SEQUENCE</scope>
</reference>
<sequence>MLDATGLIIITAATLLVIVTIRVYERLLADVRAERDQLELDLDDAIETLTVVLHADKAPKHPSLRVVR</sequence>
<protein>
    <submittedName>
        <fullName evidence="3">Uncharacterized protein</fullName>
    </submittedName>
</protein>
<evidence type="ECO:0000256" key="1">
    <source>
        <dbReference type="SAM" id="Coils"/>
    </source>
</evidence>
<keyword evidence="2" id="KW-0812">Transmembrane</keyword>
<accession>A0A6J7WLM1</accession>
<feature type="transmembrane region" description="Helical" evidence="2">
    <location>
        <begin position="6"/>
        <end position="24"/>
    </location>
</feature>
<evidence type="ECO:0000313" key="3">
    <source>
        <dbReference type="EMBL" id="CAB5216943.1"/>
    </source>
</evidence>
<keyword evidence="2" id="KW-1133">Transmembrane helix</keyword>
<dbReference type="EMBL" id="LR798244">
    <property type="protein sequence ID" value="CAB5216943.1"/>
    <property type="molecule type" value="Genomic_DNA"/>
</dbReference>
<name>A0A6J7WLM1_9CAUD</name>
<proteinExistence type="predicted"/>
<organism evidence="3">
    <name type="scientific">uncultured Caudovirales phage</name>
    <dbReference type="NCBI Taxonomy" id="2100421"/>
    <lineage>
        <taxon>Viruses</taxon>
        <taxon>Duplodnaviria</taxon>
        <taxon>Heunggongvirae</taxon>
        <taxon>Uroviricota</taxon>
        <taxon>Caudoviricetes</taxon>
        <taxon>Peduoviridae</taxon>
        <taxon>Maltschvirus</taxon>
        <taxon>Maltschvirus maltsch</taxon>
    </lineage>
</organism>
<keyword evidence="2" id="KW-0472">Membrane</keyword>
<gene>
    <name evidence="3" type="ORF">UFOVP199_15</name>
</gene>
<keyword evidence="1" id="KW-0175">Coiled coil</keyword>
<evidence type="ECO:0000256" key="2">
    <source>
        <dbReference type="SAM" id="Phobius"/>
    </source>
</evidence>